<evidence type="ECO:0000313" key="5">
    <source>
        <dbReference type="Proteomes" id="UP000593566"/>
    </source>
</evidence>
<dbReference type="PROSITE" id="PS50011">
    <property type="entry name" value="PROTEIN_KINASE_DOM"/>
    <property type="match status" value="1"/>
</dbReference>
<feature type="compositionally biased region" description="Polar residues" evidence="1">
    <location>
        <begin position="570"/>
        <end position="585"/>
    </location>
</feature>
<feature type="compositionally biased region" description="Low complexity" evidence="1">
    <location>
        <begin position="601"/>
        <end position="616"/>
    </location>
</feature>
<dbReference type="AlphaFoldDB" id="A0A8H6C750"/>
<feature type="compositionally biased region" description="Low complexity" evidence="1">
    <location>
        <begin position="697"/>
        <end position="710"/>
    </location>
</feature>
<dbReference type="EMBL" id="JACCJB010000023">
    <property type="protein sequence ID" value="KAF6218220.1"/>
    <property type="molecule type" value="Genomic_DNA"/>
</dbReference>
<dbReference type="SMART" id="SM00220">
    <property type="entry name" value="S_TKc"/>
    <property type="match status" value="1"/>
</dbReference>
<feature type="compositionally biased region" description="Acidic residues" evidence="1">
    <location>
        <begin position="834"/>
        <end position="844"/>
    </location>
</feature>
<dbReference type="GO" id="GO:0004672">
    <property type="term" value="F:protein kinase activity"/>
    <property type="evidence" value="ECO:0007669"/>
    <property type="project" value="InterPro"/>
</dbReference>
<organism evidence="4 5">
    <name type="scientific">Letharia lupina</name>
    <dbReference type="NCBI Taxonomy" id="560253"/>
    <lineage>
        <taxon>Eukaryota</taxon>
        <taxon>Fungi</taxon>
        <taxon>Dikarya</taxon>
        <taxon>Ascomycota</taxon>
        <taxon>Pezizomycotina</taxon>
        <taxon>Lecanoromycetes</taxon>
        <taxon>OSLEUM clade</taxon>
        <taxon>Lecanoromycetidae</taxon>
        <taxon>Lecanorales</taxon>
        <taxon>Lecanorineae</taxon>
        <taxon>Parmeliaceae</taxon>
        <taxon>Letharia</taxon>
    </lineage>
</organism>
<feature type="compositionally biased region" description="Polar residues" evidence="1">
    <location>
        <begin position="752"/>
        <end position="763"/>
    </location>
</feature>
<evidence type="ECO:0000256" key="1">
    <source>
        <dbReference type="SAM" id="MobiDB-lite"/>
    </source>
</evidence>
<dbReference type="InterPro" id="IPR011009">
    <property type="entry name" value="Kinase-like_dom_sf"/>
</dbReference>
<feature type="domain" description="Protein kinase" evidence="3">
    <location>
        <begin position="263"/>
        <end position="539"/>
    </location>
</feature>
<reference evidence="4 5" key="1">
    <citation type="journal article" date="2020" name="Genomics">
        <title>Complete, high-quality genomes from long-read metagenomic sequencing of two wolf lichen thalli reveals enigmatic genome architecture.</title>
        <authorList>
            <person name="McKenzie S.K."/>
            <person name="Walston R.F."/>
            <person name="Allen J.L."/>
        </authorList>
    </citation>
    <scope>NUCLEOTIDE SEQUENCE [LARGE SCALE GENOMIC DNA]</scope>
    <source>
        <strain evidence="4">WasteWater1</strain>
    </source>
</reference>
<comment type="caution">
    <text evidence="4">The sequence shown here is derived from an EMBL/GenBank/DDBJ whole genome shotgun (WGS) entry which is preliminary data.</text>
</comment>
<keyword evidence="2" id="KW-0732">Signal</keyword>
<dbReference type="InterPro" id="IPR000719">
    <property type="entry name" value="Prot_kinase_dom"/>
</dbReference>
<keyword evidence="5" id="KW-1185">Reference proteome</keyword>
<dbReference type="PANTHER" id="PTHR24347">
    <property type="entry name" value="SERINE/THREONINE-PROTEIN KINASE"/>
    <property type="match status" value="1"/>
</dbReference>
<evidence type="ECO:0000313" key="4">
    <source>
        <dbReference type="EMBL" id="KAF6218220.1"/>
    </source>
</evidence>
<evidence type="ECO:0000256" key="2">
    <source>
        <dbReference type="SAM" id="SignalP"/>
    </source>
</evidence>
<feature type="compositionally biased region" description="Basic and acidic residues" evidence="1">
    <location>
        <begin position="526"/>
        <end position="535"/>
    </location>
</feature>
<feature type="region of interest" description="Disordered" evidence="1">
    <location>
        <begin position="526"/>
        <end position="877"/>
    </location>
</feature>
<sequence length="877" mass="97398">MAIPNLDSLVVVVHLFGDLASVTSALPENSGRRLPKSAGEIALFNQIVGFRKPMNRELTNASEMQTVEHGDIALYLNQQPNDITKGFMFGSDPRSCDVLLANTKDTGISANHFSIHIDWVSRDPMITCLSGNKLQVKVTDTRTTQYLAKKEWRNMRPGTTTNVHVTNTLGVSLFNPVRGNLQARYNGNLQDYFLEFKNSVPELANISLRDEEVTPLILDRCAGLEGKEYYTTGRIETGDPIYDTKVFLYDAKFKPTPDALATTQEVAVINNKEPNHFLDAKGYEDIEDWRLQETEGGRPGEICVVKHFRDKKNLCNLPSRFPELCCLSHVSALQPGRFAIYAELNRQFNIEEFLDLITETSVFMTVTEPFSRTTLHALHQEEPLNTIEAGFVLGQTLAALEYLHNRQWTHGNLDPRSIHVMSRKHLWIKLTDIALSDYVDLGKPNGYHDTYASQRSSQADKSPADIWSAGVVALHLLFPYGFPPRNNNEQNKWVLKLARFAANRNRKYSNDATAFVRRVLRHDSDERPTATEALEHPWILQNRRESPVDSPHYSFPTPQVSCHTGVGPSDASSRQGSAATSNSSIHGDFAPGSRHTSAGPSRRSSTQGSSTRLRSTAVEDYAPGSRHTSVGASRRHSSVASSNNATGGLHHQKYDPTSRAASKSLSRQSSTDPTIRALLESHPYPGDDYNDFESENRSTTSRNSRFTANSLARLARAPTPSESDDNKSAPISSHPKRTRIDSITKQPLHCQSARSRAQFTRTPYDSEDESGMPGRLGSLRSQPRSSGRRSPAVDNKHGGPGPLRSQPRSGRGKSPLSDWATGTFGPVEGQGEAVIEEDSGEETATDERRGRVTKKPRRDAVVPPLERNLRSRGNGRR</sequence>
<dbReference type="Pfam" id="PF00069">
    <property type="entry name" value="Pkinase"/>
    <property type="match status" value="1"/>
</dbReference>
<dbReference type="Proteomes" id="UP000593566">
    <property type="component" value="Unassembled WGS sequence"/>
</dbReference>
<dbReference type="GO" id="GO:0005524">
    <property type="term" value="F:ATP binding"/>
    <property type="evidence" value="ECO:0007669"/>
    <property type="project" value="InterPro"/>
</dbReference>
<gene>
    <name evidence="4" type="ORF">HO133_006181</name>
</gene>
<feature type="compositionally biased region" description="Polar residues" evidence="1">
    <location>
        <begin position="659"/>
        <end position="673"/>
    </location>
</feature>
<dbReference type="SUPFAM" id="SSF56112">
    <property type="entry name" value="Protein kinase-like (PK-like)"/>
    <property type="match status" value="1"/>
</dbReference>
<accession>A0A8H6C750</accession>
<dbReference type="Gene3D" id="1.10.510.10">
    <property type="entry name" value="Transferase(Phosphotransferase) domain 1"/>
    <property type="match status" value="1"/>
</dbReference>
<dbReference type="RefSeq" id="XP_037147655.1">
    <property type="nucleotide sequence ID" value="XM_037297081.1"/>
</dbReference>
<protein>
    <recommendedName>
        <fullName evidence="3">Protein kinase domain-containing protein</fullName>
    </recommendedName>
</protein>
<name>A0A8H6C750_9LECA</name>
<evidence type="ECO:0000259" key="3">
    <source>
        <dbReference type="PROSITE" id="PS50011"/>
    </source>
</evidence>
<feature type="compositionally biased region" description="Low complexity" evidence="1">
    <location>
        <begin position="775"/>
        <end position="790"/>
    </location>
</feature>
<feature type="chain" id="PRO_5034003475" description="Protein kinase domain-containing protein" evidence="2">
    <location>
        <begin position="26"/>
        <end position="877"/>
    </location>
</feature>
<proteinExistence type="predicted"/>
<dbReference type="GeneID" id="59334583"/>
<feature type="signal peptide" evidence="2">
    <location>
        <begin position="1"/>
        <end position="25"/>
    </location>
</feature>